<accession>A0A2Z2P0U1</accession>
<evidence type="ECO:0000313" key="4">
    <source>
        <dbReference type="Proteomes" id="UP000250079"/>
    </source>
</evidence>
<feature type="signal peptide" evidence="2">
    <location>
        <begin position="1"/>
        <end position="22"/>
    </location>
</feature>
<gene>
    <name evidence="3" type="ORF">IMCC3135_18940</name>
</gene>
<feature type="compositionally biased region" description="Basic and acidic residues" evidence="1">
    <location>
        <begin position="139"/>
        <end position="149"/>
    </location>
</feature>
<dbReference type="KEGG" id="gai:IMCC3135_18940"/>
<name>A0A2Z2P0U1_9GAMM</name>
<evidence type="ECO:0000256" key="1">
    <source>
        <dbReference type="SAM" id="MobiDB-lite"/>
    </source>
</evidence>
<feature type="region of interest" description="Disordered" evidence="1">
    <location>
        <begin position="139"/>
        <end position="159"/>
    </location>
</feature>
<dbReference type="Proteomes" id="UP000250079">
    <property type="component" value="Chromosome"/>
</dbReference>
<evidence type="ECO:0008006" key="5">
    <source>
        <dbReference type="Google" id="ProtNLM"/>
    </source>
</evidence>
<dbReference type="SUPFAM" id="SSF88874">
    <property type="entry name" value="Receptor-binding domain of short tail fibre protein gp12"/>
    <property type="match status" value="1"/>
</dbReference>
<proteinExistence type="predicted"/>
<protein>
    <recommendedName>
        <fullName evidence="5">Phage tail collar domain-containing protein</fullName>
    </recommendedName>
</protein>
<dbReference type="AlphaFoldDB" id="A0A2Z2P0U1"/>
<organism evidence="3 4">
    <name type="scientific">Granulosicoccus antarcticus IMCC3135</name>
    <dbReference type="NCBI Taxonomy" id="1192854"/>
    <lineage>
        <taxon>Bacteria</taxon>
        <taxon>Pseudomonadati</taxon>
        <taxon>Pseudomonadota</taxon>
        <taxon>Gammaproteobacteria</taxon>
        <taxon>Chromatiales</taxon>
        <taxon>Granulosicoccaceae</taxon>
        <taxon>Granulosicoccus</taxon>
    </lineage>
</organism>
<feature type="compositionally biased region" description="Low complexity" evidence="1">
    <location>
        <begin position="150"/>
        <end position="159"/>
    </location>
</feature>
<dbReference type="EMBL" id="CP018632">
    <property type="protein sequence ID" value="ASJ73867.1"/>
    <property type="molecule type" value="Genomic_DNA"/>
</dbReference>
<sequence length="174" mass="18296">MKNWIAVALLTVAVSVSPRVFAQPDCGDINECVQKAVEAAFQAKEALAVAVPRGAVMAFNRIECPDGWSDFAPGAGRTVFGLSGAGAFASVGATGGAEFVTLTVGNIPPHTHPSGKTFNIVIQGRGGHPMLQPFSVNHHPGEYTDHETKPNNNPTPAAVPTLPPYVVLKLCERR</sequence>
<evidence type="ECO:0000313" key="3">
    <source>
        <dbReference type="EMBL" id="ASJ73867.1"/>
    </source>
</evidence>
<feature type="chain" id="PRO_5016269669" description="Phage tail collar domain-containing protein" evidence="2">
    <location>
        <begin position="23"/>
        <end position="174"/>
    </location>
</feature>
<evidence type="ECO:0000256" key="2">
    <source>
        <dbReference type="SAM" id="SignalP"/>
    </source>
</evidence>
<keyword evidence="2" id="KW-0732">Signal</keyword>
<dbReference type="RefSeq" id="WP_088918994.1">
    <property type="nucleotide sequence ID" value="NZ_CP018632.1"/>
</dbReference>
<reference evidence="3 4" key="1">
    <citation type="submission" date="2016-12" db="EMBL/GenBank/DDBJ databases">
        <authorList>
            <person name="Song W.-J."/>
            <person name="Kurnit D.M."/>
        </authorList>
    </citation>
    <scope>NUCLEOTIDE SEQUENCE [LARGE SCALE GENOMIC DNA]</scope>
    <source>
        <strain evidence="3 4">IMCC3135</strain>
    </source>
</reference>
<dbReference type="OrthoDB" id="9810174at2"/>
<keyword evidence="4" id="KW-1185">Reference proteome</keyword>